<gene>
    <name evidence="2" type="ORF">Purlil1_5764</name>
</gene>
<feature type="compositionally biased region" description="Gly residues" evidence="1">
    <location>
        <begin position="89"/>
        <end position="100"/>
    </location>
</feature>
<evidence type="ECO:0000256" key="1">
    <source>
        <dbReference type="SAM" id="MobiDB-lite"/>
    </source>
</evidence>
<organism evidence="2 3">
    <name type="scientific">Purpureocillium lilacinum</name>
    <name type="common">Paecilomyces lilacinus</name>
    <dbReference type="NCBI Taxonomy" id="33203"/>
    <lineage>
        <taxon>Eukaryota</taxon>
        <taxon>Fungi</taxon>
        <taxon>Dikarya</taxon>
        <taxon>Ascomycota</taxon>
        <taxon>Pezizomycotina</taxon>
        <taxon>Sordariomycetes</taxon>
        <taxon>Hypocreomycetidae</taxon>
        <taxon>Hypocreales</taxon>
        <taxon>Ophiocordycipitaceae</taxon>
        <taxon>Purpureocillium</taxon>
    </lineage>
</organism>
<feature type="region of interest" description="Disordered" evidence="1">
    <location>
        <begin position="88"/>
        <end position="142"/>
    </location>
</feature>
<accession>A0ABR0C0N6</accession>
<comment type="caution">
    <text evidence="2">The sequence shown here is derived from an EMBL/GenBank/DDBJ whole genome shotgun (WGS) entry which is preliminary data.</text>
</comment>
<reference evidence="2 3" key="1">
    <citation type="journal article" date="2024" name="Microbiol. Resour. Announc.">
        <title>Genome annotations for the ascomycete fungi Trichoderma harzianum, Trichoderma aggressivum, and Purpureocillium lilacinum.</title>
        <authorList>
            <person name="Beijen E.P.W."/>
            <person name="Ohm R.A."/>
        </authorList>
    </citation>
    <scope>NUCLEOTIDE SEQUENCE [LARGE SCALE GENOMIC DNA]</scope>
    <source>
        <strain evidence="2 3">CBS 150709</strain>
    </source>
</reference>
<evidence type="ECO:0000313" key="2">
    <source>
        <dbReference type="EMBL" id="KAK4089661.1"/>
    </source>
</evidence>
<evidence type="ECO:0000313" key="3">
    <source>
        <dbReference type="Proteomes" id="UP001287286"/>
    </source>
</evidence>
<protein>
    <submittedName>
        <fullName evidence="2">Uncharacterized protein</fullName>
    </submittedName>
</protein>
<keyword evidence="3" id="KW-1185">Reference proteome</keyword>
<feature type="compositionally biased region" description="Low complexity" evidence="1">
    <location>
        <begin position="303"/>
        <end position="324"/>
    </location>
</feature>
<dbReference type="EMBL" id="JAWRVI010000018">
    <property type="protein sequence ID" value="KAK4089661.1"/>
    <property type="molecule type" value="Genomic_DNA"/>
</dbReference>
<proteinExistence type="predicted"/>
<sequence length="516" mass="54411">MGERDFISRGEARRRGGWRSRWQILGGGPAAPQQSKEGQSRNAVRCGGAACYLVAQAAAAVVMQHAVESIQVRSGQVRFQAGREVRGRAGFGGAGLTGGGDDGDDAHGGGGDGKQGRTGSVGGERRQGGREAGFSFSGGQAAHKANDVGKRFVCAGGRRRRTDDAGLASGGADAAERRAQSAECRVQPQPGSPAQPSPAAAQRHTSRHQGQNVTPGPPTNQREGGGGAGELPPAPMRPSACGRPQKGTTHYPCLRPRRPIDEPKGRVSAATARTQPVCQCVHAQARSRKRLEGTTRAHLTTDSSQPASPSIQQTSASISTSTKPLPAPPPSPLGVPYLRAPDTSITVLSVQHSAARSQAEAPWCQQRPHPASCPPHQPSPTIPELHHSACGFSKSSPPEQRNQRPGYFTPLCFTTLLPGPSLDPSLETEPAAYGHSEPWIIAFTPARRPGETGMALPTNARRFVPAIRNQLVERLHCSLSGTSSALKEQSDATWHRAMTRRAVGREFPAEPRIAIA</sequence>
<feature type="compositionally biased region" description="Polar residues" evidence="1">
    <location>
        <begin position="208"/>
        <end position="222"/>
    </location>
</feature>
<feature type="region of interest" description="Disordered" evidence="1">
    <location>
        <begin position="161"/>
        <end position="338"/>
    </location>
</feature>
<name>A0ABR0C0N6_PURLI</name>
<dbReference type="Proteomes" id="UP001287286">
    <property type="component" value="Unassembled WGS sequence"/>
</dbReference>